<comment type="subcellular location">
    <subcellularLocation>
        <location evidence="10">Cytoplasm</location>
    </subcellularLocation>
</comment>
<comment type="subunit">
    <text evidence="3 10">Homotetramer.</text>
</comment>
<evidence type="ECO:0000256" key="2">
    <source>
        <dbReference type="ARBA" id="ARBA00006054"/>
    </source>
</evidence>
<evidence type="ECO:0000256" key="1">
    <source>
        <dbReference type="ARBA" id="ARBA00004843"/>
    </source>
</evidence>
<feature type="binding site" evidence="10">
    <location>
        <position position="85"/>
    </location>
    <ligand>
        <name>substrate</name>
    </ligand>
</feature>
<feature type="binding site" evidence="10">
    <location>
        <position position="16"/>
    </location>
    <ligand>
        <name>NAD(+)</name>
        <dbReference type="ChEBI" id="CHEBI:57540"/>
    </ligand>
</feature>
<dbReference type="NCBIfam" id="NF000824">
    <property type="entry name" value="PRK00066.1"/>
    <property type="match status" value="1"/>
</dbReference>
<evidence type="ECO:0000256" key="8">
    <source>
        <dbReference type="ARBA" id="ARBA00049258"/>
    </source>
</evidence>
<evidence type="ECO:0000256" key="10">
    <source>
        <dbReference type="HAMAP-Rule" id="MF_00488"/>
    </source>
</evidence>
<dbReference type="InterPro" id="IPR022383">
    <property type="entry name" value="Lactate/malate_DH_C"/>
</dbReference>
<dbReference type="Pfam" id="PF00056">
    <property type="entry name" value="Ldh_1_N"/>
    <property type="match status" value="1"/>
</dbReference>
<dbReference type="SUPFAM" id="SSF51735">
    <property type="entry name" value="NAD(P)-binding Rossmann-fold domains"/>
    <property type="match status" value="1"/>
</dbReference>
<feature type="domain" description="Lactate/malate dehydrogenase N-terminal" evidence="13">
    <location>
        <begin position="7"/>
        <end position="145"/>
    </location>
</feature>
<protein>
    <recommendedName>
        <fullName evidence="5 10">L-lactate dehydrogenase</fullName>
        <shortName evidence="10">L-LDH</shortName>
        <ecNumber evidence="4 10">1.1.1.27</ecNumber>
    </recommendedName>
</protein>
<comment type="pathway">
    <text evidence="1 10">Fermentation; pyruvate fermentation to lactate; (S)-lactate from pyruvate: step 1/1.</text>
</comment>
<feature type="active site" description="Proton acceptor" evidence="10 11">
    <location>
        <position position="178"/>
    </location>
</feature>
<evidence type="ECO:0000256" key="12">
    <source>
        <dbReference type="PIRSR" id="PIRSR000102-3"/>
    </source>
</evidence>
<feature type="binding site" evidence="12">
    <location>
        <position position="98"/>
    </location>
    <ligand>
        <name>NAD(+)</name>
        <dbReference type="ChEBI" id="CHEBI:57540"/>
    </ligand>
</feature>
<feature type="binding site" evidence="10">
    <location>
        <position position="68"/>
    </location>
    <ligand>
        <name>NAD(+)</name>
        <dbReference type="ChEBI" id="CHEBI:57540"/>
    </ligand>
</feature>
<dbReference type="PIRSF" id="PIRSF000102">
    <property type="entry name" value="Lac_mal_DH"/>
    <property type="match status" value="1"/>
</dbReference>
<dbReference type="Pfam" id="PF02866">
    <property type="entry name" value="Ldh_1_C"/>
    <property type="match status" value="1"/>
</dbReference>
<evidence type="ECO:0000256" key="9">
    <source>
        <dbReference type="ARBA" id="ARBA00056904"/>
    </source>
</evidence>
<dbReference type="Gene3D" id="3.40.50.720">
    <property type="entry name" value="NAD(P)-binding Rossmann-like Domain"/>
    <property type="match status" value="1"/>
</dbReference>
<dbReference type="InterPro" id="IPR001557">
    <property type="entry name" value="L-lactate/malate_DH"/>
</dbReference>
<feature type="binding site" evidence="12">
    <location>
        <begin position="12"/>
        <end position="17"/>
    </location>
    <ligand>
        <name>NAD(+)</name>
        <dbReference type="ChEBI" id="CHEBI:57540"/>
    </ligand>
</feature>
<evidence type="ECO:0000256" key="4">
    <source>
        <dbReference type="ARBA" id="ARBA00012967"/>
    </source>
</evidence>
<dbReference type="EC" id="1.1.1.27" evidence="4 10"/>
<dbReference type="InterPro" id="IPR018177">
    <property type="entry name" value="L-lactate_DH_AS"/>
</dbReference>
<evidence type="ECO:0000256" key="3">
    <source>
        <dbReference type="ARBA" id="ARBA00011881"/>
    </source>
</evidence>
<evidence type="ECO:0000256" key="7">
    <source>
        <dbReference type="ARBA" id="ARBA00023027"/>
    </source>
</evidence>
<dbReference type="EMBL" id="QGHS01000091">
    <property type="protein sequence ID" value="PWT46033.1"/>
    <property type="molecule type" value="Genomic_DNA"/>
</dbReference>
<comment type="similarity">
    <text evidence="2 10">Belongs to the LDH/MDH superfamily. LDH family.</text>
</comment>
<proteinExistence type="inferred from homology"/>
<feature type="binding site" evidence="10">
    <location>
        <position position="37"/>
    </location>
    <ligand>
        <name>NAD(+)</name>
        <dbReference type="ChEBI" id="CHEBI:57540"/>
    </ligand>
</feature>
<evidence type="ECO:0000256" key="5">
    <source>
        <dbReference type="ARBA" id="ARBA00016495"/>
    </source>
</evidence>
<feature type="binding site" evidence="10">
    <location>
        <begin position="121"/>
        <end position="123"/>
    </location>
    <ligand>
        <name>NAD(+)</name>
        <dbReference type="ChEBI" id="CHEBI:57540"/>
    </ligand>
</feature>
<keyword evidence="6 10" id="KW-0560">Oxidoreductase</keyword>
<feature type="modified residue" description="Phosphotyrosine" evidence="10">
    <location>
        <position position="222"/>
    </location>
</feature>
<name>A0A317GHF0_LIMRT</name>
<dbReference type="GO" id="GO:0006096">
    <property type="term" value="P:glycolytic process"/>
    <property type="evidence" value="ECO:0007669"/>
    <property type="project" value="UniProtKB-UniRule"/>
</dbReference>
<feature type="binding site" evidence="10">
    <location>
        <position position="42"/>
    </location>
    <ligand>
        <name>NAD(+)</name>
        <dbReference type="ChEBI" id="CHEBI:57540"/>
    </ligand>
</feature>
<comment type="catalytic activity">
    <reaction evidence="8 10">
        <text>(S)-lactate + NAD(+) = pyruvate + NADH + H(+)</text>
        <dbReference type="Rhea" id="RHEA:23444"/>
        <dbReference type="ChEBI" id="CHEBI:15361"/>
        <dbReference type="ChEBI" id="CHEBI:15378"/>
        <dbReference type="ChEBI" id="CHEBI:16651"/>
        <dbReference type="ChEBI" id="CHEBI:57540"/>
        <dbReference type="ChEBI" id="CHEBI:57945"/>
        <dbReference type="EC" id="1.1.1.27"/>
    </reaction>
</comment>
<reference evidence="15 16" key="1">
    <citation type="journal article" date="2018" name="Front. Microbiol.">
        <title>Comparative Genomics of the Herbivore Gut Symbiont Lactobacillus reuteri Reveals Genetic Diversity and Lifestyle Adaptation.</title>
        <authorList>
            <person name="Zhao J."/>
        </authorList>
    </citation>
    <scope>NUCLEOTIDE SEQUENCE [LARGE SCALE GENOMIC DNA]</scope>
    <source>
        <strain evidence="15 16">LR12</strain>
    </source>
</reference>
<evidence type="ECO:0000313" key="16">
    <source>
        <dbReference type="Proteomes" id="UP000245866"/>
    </source>
</evidence>
<dbReference type="SUPFAM" id="SSF56327">
    <property type="entry name" value="LDH C-terminal domain-like"/>
    <property type="match status" value="1"/>
</dbReference>
<evidence type="ECO:0000256" key="11">
    <source>
        <dbReference type="PIRSR" id="PIRSR000102-1"/>
    </source>
</evidence>
<sequence>MKNNHRKVVLIGDGAVGSSFAYALLHQGIVGELAIINHTLSKAEGDALDLEDAIPYLENIKIYSAATYNTCKDADIVVICAGAPQKPGESRLQLVTKNFKIITSITDKVIASGFDGIFIVAANPVDIMSYAVLKQSGFTPERVIGTGTSLDSARLKIALSKKFEINPKNVDINILGEHGDSEFAAYSAAKIGGIPLLKLISQNGLTLTDLYNIEKSVRDKAYQIIDKKGATYYGVATAIMKIVKAILRNEHEMITVGCYLNGQYGYNDVFVGTPAIMGTNGIERVIEVPLNSTEKNAMRKTVGTLKKTILNALNDLNLDTK</sequence>
<evidence type="ECO:0000256" key="6">
    <source>
        <dbReference type="ARBA" id="ARBA00023002"/>
    </source>
</evidence>
<accession>A0A317GHF0</accession>
<keyword evidence="7 10" id="KW-0520">NAD</keyword>
<dbReference type="Proteomes" id="UP000245866">
    <property type="component" value="Unassembled WGS sequence"/>
</dbReference>
<dbReference type="PROSITE" id="PS00064">
    <property type="entry name" value="L_LDH"/>
    <property type="match status" value="1"/>
</dbReference>
<dbReference type="PANTHER" id="PTHR43128:SF16">
    <property type="entry name" value="L-LACTATE DEHYDROGENASE"/>
    <property type="match status" value="1"/>
</dbReference>
<comment type="caution">
    <text evidence="15">The sequence shown here is derived from an EMBL/GenBank/DDBJ whole genome shotgun (WGS) entry which is preliminary data.</text>
</comment>
<dbReference type="HAMAP" id="MF_00488">
    <property type="entry name" value="Lactate_dehydrog"/>
    <property type="match status" value="1"/>
</dbReference>
<dbReference type="InterPro" id="IPR011304">
    <property type="entry name" value="L-lactate_DH"/>
</dbReference>
<dbReference type="FunFam" id="3.40.50.720:FF:000018">
    <property type="entry name" value="Malate dehydrogenase"/>
    <property type="match status" value="1"/>
</dbReference>
<dbReference type="InterPro" id="IPR001236">
    <property type="entry name" value="Lactate/malate_DH_N"/>
</dbReference>
<gene>
    <name evidence="10" type="primary">ldh</name>
    <name evidence="15" type="ORF">DKZ23_07495</name>
</gene>
<evidence type="ECO:0000259" key="13">
    <source>
        <dbReference type="Pfam" id="PF00056"/>
    </source>
</evidence>
<dbReference type="InterPro" id="IPR036291">
    <property type="entry name" value="NAD(P)-bd_dom_sf"/>
</dbReference>
<comment type="function">
    <text evidence="9 10">Catalyzes the conversion of lactate to pyruvate.</text>
</comment>
<evidence type="ECO:0000313" key="15">
    <source>
        <dbReference type="EMBL" id="PWT46033.1"/>
    </source>
</evidence>
<dbReference type="AlphaFoldDB" id="A0A317GHF0"/>
<evidence type="ECO:0000259" key="14">
    <source>
        <dbReference type="Pfam" id="PF02866"/>
    </source>
</evidence>
<dbReference type="GO" id="GO:0004459">
    <property type="term" value="F:L-lactate dehydrogenase (NAD+) activity"/>
    <property type="evidence" value="ECO:0007669"/>
    <property type="project" value="UniProtKB-UniRule"/>
</dbReference>
<dbReference type="PRINTS" id="PR00086">
    <property type="entry name" value="LLDHDRGNASE"/>
</dbReference>
<dbReference type="NCBIfam" id="TIGR01771">
    <property type="entry name" value="L-LDH-NAD"/>
    <property type="match status" value="1"/>
</dbReference>
<dbReference type="RefSeq" id="WP_134907708.1">
    <property type="nucleotide sequence ID" value="NZ_JAJAOX010000383.1"/>
</dbReference>
<feature type="binding site" evidence="10">
    <location>
        <begin position="151"/>
        <end position="154"/>
    </location>
    <ligand>
        <name>substrate</name>
    </ligand>
</feature>
<keyword evidence="10" id="KW-0963">Cytoplasm</keyword>
<dbReference type="UniPathway" id="UPA00554">
    <property type="reaction ID" value="UER00611"/>
</dbReference>
<feature type="binding site" evidence="10">
    <location>
        <position position="104"/>
    </location>
    <ligand>
        <name>NAD(+)</name>
        <dbReference type="ChEBI" id="CHEBI:57540"/>
    </ligand>
</feature>
<comment type="caution">
    <text evidence="10">Lacks conserved residue(s) required for the propagation of feature annotation.</text>
</comment>
<dbReference type="InterPro" id="IPR015955">
    <property type="entry name" value="Lactate_DH/Glyco_Ohase_4_C"/>
</dbReference>
<keyword evidence="10" id="KW-0597">Phosphoprotein</keyword>
<organism evidence="15 16">
    <name type="scientific">Limosilactobacillus reuteri</name>
    <name type="common">Lactobacillus reuteri</name>
    <dbReference type="NCBI Taxonomy" id="1598"/>
    <lineage>
        <taxon>Bacteria</taxon>
        <taxon>Bacillati</taxon>
        <taxon>Bacillota</taxon>
        <taxon>Bacilli</taxon>
        <taxon>Lactobacillales</taxon>
        <taxon>Lactobacillaceae</taxon>
        <taxon>Limosilactobacillus</taxon>
    </lineage>
</organism>
<feature type="binding site" evidence="10">
    <location>
        <begin position="123"/>
        <end position="126"/>
    </location>
    <ligand>
        <name>substrate</name>
    </ligand>
</feature>
<feature type="domain" description="Lactate/malate dehydrogenase C-terminal" evidence="14">
    <location>
        <begin position="148"/>
        <end position="311"/>
    </location>
</feature>
<dbReference type="CDD" id="cd05291">
    <property type="entry name" value="HicDH_like"/>
    <property type="match status" value="1"/>
</dbReference>
<feature type="binding site" evidence="10">
    <location>
        <position position="91"/>
    </location>
    <ligand>
        <name>substrate</name>
    </ligand>
</feature>
<feature type="binding site" evidence="10">
    <location>
        <position position="231"/>
    </location>
    <ligand>
        <name>substrate</name>
    </ligand>
</feature>
<feature type="binding site" evidence="10">
    <location>
        <begin position="82"/>
        <end position="83"/>
    </location>
    <ligand>
        <name>NAD(+)</name>
        <dbReference type="ChEBI" id="CHEBI:57540"/>
    </ligand>
</feature>
<dbReference type="GO" id="GO:0005737">
    <property type="term" value="C:cytoplasm"/>
    <property type="evidence" value="ECO:0007669"/>
    <property type="project" value="UniProtKB-SubCell"/>
</dbReference>
<dbReference type="Gene3D" id="3.90.110.10">
    <property type="entry name" value="Lactate dehydrogenase/glycoside hydrolase, family 4, C-terminal"/>
    <property type="match status" value="1"/>
</dbReference>
<dbReference type="GO" id="GO:0006089">
    <property type="term" value="P:lactate metabolic process"/>
    <property type="evidence" value="ECO:0007669"/>
    <property type="project" value="TreeGrafter"/>
</dbReference>
<dbReference type="PANTHER" id="PTHR43128">
    <property type="entry name" value="L-2-HYDROXYCARBOXYLATE DEHYDROGENASE (NAD(P)(+))"/>
    <property type="match status" value="1"/>
</dbReference>
<feature type="binding site" evidence="10">
    <location>
        <position position="146"/>
    </location>
    <ligand>
        <name>NAD(+)</name>
        <dbReference type="ChEBI" id="CHEBI:57540"/>
    </ligand>
</feature>